<sequence length="104" mass="11695">MQEHLLWHFRSIRKHLHSNSSHMSLDREINRLRENRRIWRNFDAVEGIRCSGGDSASVQQSGGPPVSNLCLTAVALAISKVGGHQLATSVLQQFRLLVSKILEP</sequence>
<accession>A0A0M8ZN96</accession>
<dbReference type="Proteomes" id="UP000053105">
    <property type="component" value="Unassembled WGS sequence"/>
</dbReference>
<gene>
    <name evidence="1" type="ORF">WN51_08113</name>
</gene>
<protein>
    <submittedName>
        <fullName evidence="1">Uncharacterized protein</fullName>
    </submittedName>
</protein>
<dbReference type="AlphaFoldDB" id="A0A0M8ZN96"/>
<evidence type="ECO:0000313" key="1">
    <source>
        <dbReference type="EMBL" id="KOX67740.1"/>
    </source>
</evidence>
<organism evidence="1 2">
    <name type="scientific">Melipona quadrifasciata</name>
    <dbReference type="NCBI Taxonomy" id="166423"/>
    <lineage>
        <taxon>Eukaryota</taxon>
        <taxon>Metazoa</taxon>
        <taxon>Ecdysozoa</taxon>
        <taxon>Arthropoda</taxon>
        <taxon>Hexapoda</taxon>
        <taxon>Insecta</taxon>
        <taxon>Pterygota</taxon>
        <taxon>Neoptera</taxon>
        <taxon>Endopterygota</taxon>
        <taxon>Hymenoptera</taxon>
        <taxon>Apocrita</taxon>
        <taxon>Aculeata</taxon>
        <taxon>Apoidea</taxon>
        <taxon>Anthophila</taxon>
        <taxon>Apidae</taxon>
        <taxon>Melipona</taxon>
    </lineage>
</organism>
<proteinExistence type="predicted"/>
<keyword evidence="2" id="KW-1185">Reference proteome</keyword>
<dbReference type="EMBL" id="KQ435984">
    <property type="protein sequence ID" value="KOX67740.1"/>
    <property type="molecule type" value="Genomic_DNA"/>
</dbReference>
<evidence type="ECO:0000313" key="2">
    <source>
        <dbReference type="Proteomes" id="UP000053105"/>
    </source>
</evidence>
<name>A0A0M8ZN96_9HYME</name>
<reference evidence="1 2" key="1">
    <citation type="submission" date="2015-07" db="EMBL/GenBank/DDBJ databases">
        <title>The genome of Melipona quadrifasciata.</title>
        <authorList>
            <person name="Pan H."/>
            <person name="Kapheim K."/>
        </authorList>
    </citation>
    <scope>NUCLEOTIDE SEQUENCE [LARGE SCALE GENOMIC DNA]</scope>
    <source>
        <strain evidence="1">0111107301</strain>
        <tissue evidence="1">Whole body</tissue>
    </source>
</reference>